<feature type="domain" description="Glycerol-3-phosphate dehydrogenase NAD-dependent N-terminal" evidence="9">
    <location>
        <begin position="6"/>
        <end position="163"/>
    </location>
</feature>
<dbReference type="GO" id="GO:0020015">
    <property type="term" value="C:glycosome"/>
    <property type="evidence" value="ECO:0007669"/>
    <property type="project" value="UniProtKB-SubCell"/>
</dbReference>
<dbReference type="PIRSF" id="PIRSF000114">
    <property type="entry name" value="Glycerol-3-P_dh"/>
    <property type="match status" value="1"/>
</dbReference>
<evidence type="ECO:0000256" key="8">
    <source>
        <dbReference type="ARBA" id="ARBA00084116"/>
    </source>
</evidence>
<evidence type="ECO:0000259" key="9">
    <source>
        <dbReference type="Pfam" id="PF01210"/>
    </source>
</evidence>
<dbReference type="OMA" id="ICYEGRS"/>
<dbReference type="Proteomes" id="UP000688137">
    <property type="component" value="Unassembled WGS sequence"/>
</dbReference>
<dbReference type="GO" id="GO:0005829">
    <property type="term" value="C:cytosol"/>
    <property type="evidence" value="ECO:0007669"/>
    <property type="project" value="TreeGrafter"/>
</dbReference>
<dbReference type="PANTHER" id="PTHR11728:SF1">
    <property type="entry name" value="GLYCEROL-3-PHOSPHATE DEHYDROGENASE [NAD(+)] 2, CHLOROPLASTIC"/>
    <property type="match status" value="1"/>
</dbReference>
<keyword evidence="12" id="KW-1185">Reference proteome</keyword>
<dbReference type="Pfam" id="PF01210">
    <property type="entry name" value="NAD_Gly3P_dh_N"/>
    <property type="match status" value="1"/>
</dbReference>
<dbReference type="GO" id="GO:0141152">
    <property type="term" value="F:glycerol-3-phosphate dehydrogenase (NAD+) activity"/>
    <property type="evidence" value="ECO:0007669"/>
    <property type="project" value="UniProtKB-EC"/>
</dbReference>
<keyword evidence="3" id="KW-0560">Oxidoreductase</keyword>
<keyword evidence="8" id="KW-0327">Glycosome</keyword>
<evidence type="ECO:0000313" key="11">
    <source>
        <dbReference type="EMBL" id="CAD8070655.1"/>
    </source>
</evidence>
<dbReference type="GO" id="GO:0005975">
    <property type="term" value="P:carbohydrate metabolic process"/>
    <property type="evidence" value="ECO:0007669"/>
    <property type="project" value="InterPro"/>
</dbReference>
<dbReference type="InterPro" id="IPR006109">
    <property type="entry name" value="G3P_DH_NAD-dep_C"/>
</dbReference>
<dbReference type="HAMAP" id="MF_00394">
    <property type="entry name" value="NAD_Glyc3P_dehydrog"/>
    <property type="match status" value="1"/>
</dbReference>
<evidence type="ECO:0000256" key="5">
    <source>
        <dbReference type="ARBA" id="ARBA00048683"/>
    </source>
</evidence>
<dbReference type="FunFam" id="1.10.1040.10:FF:000001">
    <property type="entry name" value="Glycerol-3-phosphate dehydrogenase [NAD(P)+]"/>
    <property type="match status" value="1"/>
</dbReference>
<comment type="similarity">
    <text evidence="1">Belongs to the NAD-dependent glycerol-3-phosphate dehydrogenase family.</text>
</comment>
<proteinExistence type="inferred from homology"/>
<dbReference type="NCBIfam" id="NF000940">
    <property type="entry name" value="PRK00094.1-2"/>
    <property type="match status" value="1"/>
</dbReference>
<dbReference type="AlphaFoldDB" id="A0A8S1LXG2"/>
<comment type="caution">
    <text evidence="11">The sequence shown here is derived from an EMBL/GenBank/DDBJ whole genome shotgun (WGS) entry which is preliminary data.</text>
</comment>
<dbReference type="Pfam" id="PF07479">
    <property type="entry name" value="NAD_Gly3P_dh_C"/>
    <property type="match status" value="1"/>
</dbReference>
<dbReference type="FunFam" id="3.40.50.720:FF:000019">
    <property type="entry name" value="Glycerol-3-phosphate dehydrogenase [NAD(P)+]"/>
    <property type="match status" value="1"/>
</dbReference>
<dbReference type="EMBL" id="CAJJDM010000046">
    <property type="protein sequence ID" value="CAD8070655.1"/>
    <property type="molecule type" value="Genomic_DNA"/>
</dbReference>
<comment type="subcellular location">
    <subcellularLocation>
        <location evidence="6">Glycosome</location>
    </subcellularLocation>
</comment>
<name>A0A8S1LXG2_PARPR</name>
<evidence type="ECO:0000256" key="6">
    <source>
        <dbReference type="ARBA" id="ARBA00060503"/>
    </source>
</evidence>
<dbReference type="EC" id="1.1.1.8" evidence="2"/>
<dbReference type="InterPro" id="IPR011128">
    <property type="entry name" value="G3P_DH_NAD-dep_N"/>
</dbReference>
<evidence type="ECO:0000256" key="3">
    <source>
        <dbReference type="ARBA" id="ARBA00023002"/>
    </source>
</evidence>
<reference evidence="11" key="1">
    <citation type="submission" date="2021-01" db="EMBL/GenBank/DDBJ databases">
        <authorList>
            <consortium name="Genoscope - CEA"/>
            <person name="William W."/>
        </authorList>
    </citation>
    <scope>NUCLEOTIDE SEQUENCE</scope>
</reference>
<evidence type="ECO:0000256" key="4">
    <source>
        <dbReference type="ARBA" id="ARBA00023027"/>
    </source>
</evidence>
<evidence type="ECO:0000256" key="1">
    <source>
        <dbReference type="ARBA" id="ARBA00011009"/>
    </source>
</evidence>
<evidence type="ECO:0000259" key="10">
    <source>
        <dbReference type="Pfam" id="PF07479"/>
    </source>
</evidence>
<dbReference type="InterPro" id="IPR006168">
    <property type="entry name" value="G3P_DH_NAD-dep"/>
</dbReference>
<dbReference type="PANTHER" id="PTHR11728">
    <property type="entry name" value="GLYCEROL-3-PHOSPHATE DEHYDROGENASE"/>
    <property type="match status" value="1"/>
</dbReference>
<dbReference type="GO" id="GO:0046168">
    <property type="term" value="P:glycerol-3-phosphate catabolic process"/>
    <property type="evidence" value="ECO:0007669"/>
    <property type="project" value="InterPro"/>
</dbReference>
<protein>
    <recommendedName>
        <fullName evidence="7">Glycerol-3-phosphate dehydrogenase [NAD(+)], glycosomal</fullName>
        <ecNumber evidence="2">1.1.1.8</ecNumber>
    </recommendedName>
</protein>
<evidence type="ECO:0000256" key="2">
    <source>
        <dbReference type="ARBA" id="ARBA00013218"/>
    </source>
</evidence>
<accession>A0A8S1LXG2</accession>
<gene>
    <name evidence="11" type="ORF">PPRIM_AZ9-3.1.T0460072</name>
</gene>
<evidence type="ECO:0000256" key="7">
    <source>
        <dbReference type="ARBA" id="ARBA00073097"/>
    </source>
</evidence>
<organism evidence="11 12">
    <name type="scientific">Paramecium primaurelia</name>
    <dbReference type="NCBI Taxonomy" id="5886"/>
    <lineage>
        <taxon>Eukaryota</taxon>
        <taxon>Sar</taxon>
        <taxon>Alveolata</taxon>
        <taxon>Ciliophora</taxon>
        <taxon>Intramacronucleata</taxon>
        <taxon>Oligohymenophorea</taxon>
        <taxon>Peniculida</taxon>
        <taxon>Parameciidae</taxon>
        <taxon>Paramecium</taxon>
    </lineage>
</organism>
<dbReference type="PROSITE" id="PS00957">
    <property type="entry name" value="NAD_G3PDH"/>
    <property type="match status" value="1"/>
</dbReference>
<dbReference type="GO" id="GO:0051287">
    <property type="term" value="F:NAD binding"/>
    <property type="evidence" value="ECO:0007669"/>
    <property type="project" value="InterPro"/>
</dbReference>
<sequence length="344" mass="38017">MANKYKVCVLGSGAFGTAMAHCAINNPYIGRVQIYARNQTIVESINREHKNPKFLSNFALHPDITATTDLQQALHQANYVLSCIPTQEIHQFVLANKQYIDTKVPFVSCSKGIILKSGKLISQMLNEEFDGKLRYACLSGPSFAAELMQNNPSCVVVASQDTKTSKLVQLGLSGNFLRIFTQSDVVGVELAGALKNLVAIGTGVLDGAGFGINTQTAYVTRSVGEMQRFARIYGASKHTFYGLAGFGDLMLTSFGSLSRNRAFGIKVGKGEKVEDILKESKGVVEGWPTLELVYKQAQENNIEMPMTLILHDFIKRKYSKEQSIKMLMNRAFQDEFEPTFEDLL</sequence>
<dbReference type="NCBIfam" id="NF000942">
    <property type="entry name" value="PRK00094.1-4"/>
    <property type="match status" value="1"/>
</dbReference>
<feature type="domain" description="Glycerol-3-phosphate dehydrogenase NAD-dependent C-terminal" evidence="10">
    <location>
        <begin position="184"/>
        <end position="324"/>
    </location>
</feature>
<keyword evidence="4" id="KW-0520">NAD</keyword>
<comment type="catalytic activity">
    <reaction evidence="5">
        <text>sn-glycerol 3-phosphate + NAD(+) = dihydroxyacetone phosphate + NADH + H(+)</text>
        <dbReference type="Rhea" id="RHEA:11092"/>
        <dbReference type="ChEBI" id="CHEBI:15378"/>
        <dbReference type="ChEBI" id="CHEBI:57540"/>
        <dbReference type="ChEBI" id="CHEBI:57597"/>
        <dbReference type="ChEBI" id="CHEBI:57642"/>
        <dbReference type="ChEBI" id="CHEBI:57945"/>
        <dbReference type="EC" id="1.1.1.8"/>
    </reaction>
</comment>
<evidence type="ECO:0000313" key="12">
    <source>
        <dbReference type="Proteomes" id="UP000688137"/>
    </source>
</evidence>